<reference evidence="3" key="2">
    <citation type="submission" date="2020-03" db="EMBL/GenBank/DDBJ databases">
        <title>Walnut 2.0.</title>
        <authorList>
            <person name="Marrano A."/>
            <person name="Britton M."/>
            <person name="Zimin A.V."/>
            <person name="Zaini P.A."/>
            <person name="Workman R."/>
            <person name="Puiu D."/>
            <person name="Bianco L."/>
            <person name="Allen B.J."/>
            <person name="Troggio M."/>
            <person name="Leslie C.A."/>
            <person name="Timp W."/>
            <person name="Dendekar A."/>
            <person name="Salzberg S.L."/>
            <person name="Neale D.B."/>
        </authorList>
    </citation>
    <scope>NUCLEOTIDE SEQUENCE</scope>
    <source>
        <tissue evidence="3">Leaves</tissue>
    </source>
</reference>
<accession>A0A833XAH3</accession>
<feature type="coiled-coil region" evidence="1">
    <location>
        <begin position="40"/>
        <end position="74"/>
    </location>
</feature>
<gene>
    <name evidence="3" type="ORF">F2P56_020459</name>
</gene>
<feature type="non-terminal residue" evidence="3">
    <location>
        <position position="1"/>
    </location>
</feature>
<dbReference type="AlphaFoldDB" id="A0A833XAH3"/>
<organism evidence="3 4">
    <name type="scientific">Juglans regia</name>
    <name type="common">English walnut</name>
    <dbReference type="NCBI Taxonomy" id="51240"/>
    <lineage>
        <taxon>Eukaryota</taxon>
        <taxon>Viridiplantae</taxon>
        <taxon>Streptophyta</taxon>
        <taxon>Embryophyta</taxon>
        <taxon>Tracheophyta</taxon>
        <taxon>Spermatophyta</taxon>
        <taxon>Magnoliopsida</taxon>
        <taxon>eudicotyledons</taxon>
        <taxon>Gunneridae</taxon>
        <taxon>Pentapetalae</taxon>
        <taxon>rosids</taxon>
        <taxon>fabids</taxon>
        <taxon>Fagales</taxon>
        <taxon>Juglandaceae</taxon>
        <taxon>Juglans</taxon>
    </lineage>
</organism>
<keyword evidence="2" id="KW-0472">Membrane</keyword>
<keyword evidence="1" id="KW-0175">Coiled coil</keyword>
<feature type="transmembrane region" description="Helical" evidence="2">
    <location>
        <begin position="98"/>
        <end position="123"/>
    </location>
</feature>
<sequence length="217" mass="24713">LSINGIVLCRDLIEIACWRRRMRGIELQEAAPAAPGKNISSEVQNDIEKLEAINQKQEERIHNIEAKALQLTNLYFVFQGVILSSISIATPAKCHHWLIPFFLSLLAALLNLVALIGTVSLFLRYSEELDQNYEDLRVMRLRGLTRAQIEEVDPGRPLRGSVVEDGMEPVFRQKPDAYKNRKRKVFSFAGICFFLGFSIVILYGCRALLCDKNSYIR</sequence>
<proteinExistence type="predicted"/>
<keyword evidence="2" id="KW-1133">Transmembrane helix</keyword>
<reference evidence="3" key="1">
    <citation type="submission" date="2015-10" db="EMBL/GenBank/DDBJ databases">
        <authorList>
            <person name="Martinez-Garcia P.J."/>
            <person name="Crepeau M.W."/>
            <person name="Puiu D."/>
            <person name="Gonzalez-Ibeas D."/>
            <person name="Whalen J."/>
            <person name="Stevens K."/>
            <person name="Paul R."/>
            <person name="Butterfield T."/>
            <person name="Britton M."/>
            <person name="Reagan R."/>
            <person name="Chakraborty S."/>
            <person name="Walawage S.L."/>
            <person name="Vasquez-Gross H.A."/>
            <person name="Cardeno C."/>
            <person name="Famula R."/>
            <person name="Pratt K."/>
            <person name="Kuruganti S."/>
            <person name="Aradhya M.K."/>
            <person name="Leslie C.A."/>
            <person name="Dandekar A.M."/>
            <person name="Salzberg S.L."/>
            <person name="Wegrzyn J.L."/>
            <person name="Langley C.H."/>
            <person name="Neale D.B."/>
        </authorList>
    </citation>
    <scope>NUCLEOTIDE SEQUENCE</scope>
    <source>
        <tissue evidence="3">Leaves</tissue>
    </source>
</reference>
<feature type="transmembrane region" description="Helical" evidence="2">
    <location>
        <begin position="185"/>
        <end position="204"/>
    </location>
</feature>
<name>A0A833XAH3_JUGRE</name>
<evidence type="ECO:0000313" key="4">
    <source>
        <dbReference type="Proteomes" id="UP000619265"/>
    </source>
</evidence>
<keyword evidence="2" id="KW-0812">Transmembrane</keyword>
<evidence type="ECO:0000313" key="3">
    <source>
        <dbReference type="EMBL" id="KAF5460600.1"/>
    </source>
</evidence>
<evidence type="ECO:0000256" key="1">
    <source>
        <dbReference type="SAM" id="Coils"/>
    </source>
</evidence>
<comment type="caution">
    <text evidence="3">The sequence shown here is derived from an EMBL/GenBank/DDBJ whole genome shotgun (WGS) entry which is preliminary data.</text>
</comment>
<dbReference type="Gramene" id="Jr09_10340_p1">
    <property type="protein sequence ID" value="cds.Jr09_10340_p1"/>
    <property type="gene ID" value="Jr09_10340"/>
</dbReference>
<dbReference type="PANTHER" id="PTHR33287">
    <property type="entry name" value="OS03G0453550 PROTEIN"/>
    <property type="match status" value="1"/>
</dbReference>
<dbReference type="EMBL" id="LIHL02000009">
    <property type="protein sequence ID" value="KAF5460600.1"/>
    <property type="molecule type" value="Genomic_DNA"/>
</dbReference>
<evidence type="ECO:0000256" key="2">
    <source>
        <dbReference type="SAM" id="Phobius"/>
    </source>
</evidence>
<feature type="transmembrane region" description="Helical" evidence="2">
    <location>
        <begin position="74"/>
        <end position="92"/>
    </location>
</feature>
<dbReference type="PANTHER" id="PTHR33287:SF2">
    <property type="entry name" value="TRANSMEMBRANE PROTEIN"/>
    <property type="match status" value="1"/>
</dbReference>
<protein>
    <submittedName>
        <fullName evidence="3">Uncharacterized protein</fullName>
    </submittedName>
</protein>
<dbReference type="Proteomes" id="UP000619265">
    <property type="component" value="Unassembled WGS sequence"/>
</dbReference>